<dbReference type="Gene3D" id="2.40.70.10">
    <property type="entry name" value="Acid Proteases"/>
    <property type="match status" value="2"/>
</dbReference>
<dbReference type="OrthoDB" id="2747330at2759"/>
<evidence type="ECO:0000313" key="6">
    <source>
        <dbReference type="EMBL" id="GEM06596.1"/>
    </source>
</evidence>
<dbReference type="InterPro" id="IPR033121">
    <property type="entry name" value="PEPTIDASE_A1"/>
</dbReference>
<feature type="chain" id="PRO_5021785995" evidence="4">
    <location>
        <begin position="22"/>
        <end position="450"/>
    </location>
</feature>
<evidence type="ECO:0000256" key="4">
    <source>
        <dbReference type="SAM" id="SignalP"/>
    </source>
</evidence>
<dbReference type="Proteomes" id="UP000321518">
    <property type="component" value="Unassembled WGS sequence"/>
</dbReference>
<keyword evidence="3" id="KW-0645">Protease</keyword>
<reference evidence="6 7" key="1">
    <citation type="submission" date="2019-07" db="EMBL/GenBank/DDBJ databases">
        <title>Rhodotorula toruloides NBRC10032 genome sequencing.</title>
        <authorList>
            <person name="Shida Y."/>
            <person name="Takaku H."/>
            <person name="Ogasawara W."/>
            <person name="Mori K."/>
        </authorList>
    </citation>
    <scope>NUCLEOTIDE SEQUENCE [LARGE SCALE GENOMIC DNA]</scope>
    <source>
        <strain evidence="6 7">NBRC10032</strain>
    </source>
</reference>
<protein>
    <submittedName>
        <fullName evidence="6">Aspartic-type endopeptidase</fullName>
    </submittedName>
</protein>
<accession>A0A511K9F6</accession>
<organism evidence="6 7">
    <name type="scientific">Rhodotorula toruloides</name>
    <name type="common">Yeast</name>
    <name type="synonym">Rhodosporidium toruloides</name>
    <dbReference type="NCBI Taxonomy" id="5286"/>
    <lineage>
        <taxon>Eukaryota</taxon>
        <taxon>Fungi</taxon>
        <taxon>Dikarya</taxon>
        <taxon>Basidiomycota</taxon>
        <taxon>Pucciniomycotina</taxon>
        <taxon>Microbotryomycetes</taxon>
        <taxon>Sporidiobolales</taxon>
        <taxon>Sporidiobolaceae</taxon>
        <taxon>Rhodotorula</taxon>
    </lineage>
</organism>
<keyword evidence="2 3" id="KW-0064">Aspartyl protease</keyword>
<dbReference type="InterPro" id="IPR021109">
    <property type="entry name" value="Peptidase_aspartic_dom_sf"/>
</dbReference>
<dbReference type="Pfam" id="PF00026">
    <property type="entry name" value="Asp"/>
    <property type="match status" value="1"/>
</dbReference>
<dbReference type="EMBL" id="BJWK01000002">
    <property type="protein sequence ID" value="GEM06596.1"/>
    <property type="molecule type" value="Genomic_DNA"/>
</dbReference>
<name>A0A511K9F6_RHOTO</name>
<feature type="domain" description="Peptidase A1" evidence="5">
    <location>
        <begin position="99"/>
        <end position="442"/>
    </location>
</feature>
<evidence type="ECO:0000259" key="5">
    <source>
        <dbReference type="PROSITE" id="PS51767"/>
    </source>
</evidence>
<comment type="similarity">
    <text evidence="1 3">Belongs to the peptidase A1 family.</text>
</comment>
<dbReference type="GO" id="GO:0006508">
    <property type="term" value="P:proteolysis"/>
    <property type="evidence" value="ECO:0007669"/>
    <property type="project" value="UniProtKB-KW"/>
</dbReference>
<dbReference type="PRINTS" id="PR00792">
    <property type="entry name" value="PEPSIN"/>
</dbReference>
<dbReference type="PROSITE" id="PS51767">
    <property type="entry name" value="PEPTIDASE_A1"/>
    <property type="match status" value="1"/>
</dbReference>
<dbReference type="AlphaFoldDB" id="A0A511K9F6"/>
<dbReference type="GO" id="GO:0004190">
    <property type="term" value="F:aspartic-type endopeptidase activity"/>
    <property type="evidence" value="ECO:0007669"/>
    <property type="project" value="UniProtKB-KW"/>
</dbReference>
<dbReference type="InterPro" id="IPR001969">
    <property type="entry name" value="Aspartic_peptidase_AS"/>
</dbReference>
<dbReference type="InterPro" id="IPR034164">
    <property type="entry name" value="Pepsin-like_dom"/>
</dbReference>
<dbReference type="SUPFAM" id="SSF50630">
    <property type="entry name" value="Acid proteases"/>
    <property type="match status" value="1"/>
</dbReference>
<feature type="signal peptide" evidence="4">
    <location>
        <begin position="1"/>
        <end position="21"/>
    </location>
</feature>
<keyword evidence="3" id="KW-0378">Hydrolase</keyword>
<evidence type="ECO:0000256" key="2">
    <source>
        <dbReference type="ARBA" id="ARBA00022750"/>
    </source>
</evidence>
<keyword evidence="4" id="KW-0732">Signal</keyword>
<evidence type="ECO:0000256" key="1">
    <source>
        <dbReference type="ARBA" id="ARBA00007447"/>
    </source>
</evidence>
<evidence type="ECO:0000256" key="3">
    <source>
        <dbReference type="RuleBase" id="RU000454"/>
    </source>
</evidence>
<comment type="caution">
    <text evidence="6">The sequence shown here is derived from an EMBL/GenBank/DDBJ whole genome shotgun (WGS) entry which is preliminary data.</text>
</comment>
<dbReference type="PANTHER" id="PTHR47966">
    <property type="entry name" value="BETA-SITE APP-CLEAVING ENZYME, ISOFORM A-RELATED"/>
    <property type="match status" value="1"/>
</dbReference>
<dbReference type="CDD" id="cd05471">
    <property type="entry name" value="pepsin_like"/>
    <property type="match status" value="1"/>
</dbReference>
<dbReference type="InterPro" id="IPR001461">
    <property type="entry name" value="Aspartic_peptidase_A1"/>
</dbReference>
<evidence type="ECO:0000313" key="7">
    <source>
        <dbReference type="Proteomes" id="UP000321518"/>
    </source>
</evidence>
<sequence>MRSFAALAPLVLMASASLVDALPAPVRVEGVVPSVTNADGSINDELLKRNMEATFAKYDERATGSSALKVKRRGAGKCKRAASSASLTLVQSGNAQTLYTANVKIGSPAQILPVLIDTGSSDLFVQTNGKTGTANFISAASSTFTDAGRNATLHFVSDSVTGEVVTDTVSLGGVNVPNQSFLVVEDANSAETSGNLGLSLAAQASKQIGTSFLESVRASGQLGELNKFALYLPRDGNRAELTFGGISSASNGRFASKIQVMYPAQLGRASPFLLPSFGLELTPSFAQWAIPLSIIFDNSGKAVWDATGTTHIAAAFVDSGSSVSYIPRAAAKAAHEAIPGAVRYNTTQVPLNGAVYDVDQYLIPCDSTATFGLGFDGVRRRNFDLDPRDTRFPFNENGVCQSSWFGVDIAYNGIPASIIGVPFLRSWYGIFNPGSANNLGAYIMFAPAPQ</sequence>
<dbReference type="PANTHER" id="PTHR47966:SF6">
    <property type="entry name" value="PEPTIDASE A1 DOMAIN-CONTAINING PROTEIN"/>
    <property type="match status" value="1"/>
</dbReference>
<gene>
    <name evidence="6" type="ORF">Rt10032_c02g0613</name>
</gene>
<dbReference type="PROSITE" id="PS00141">
    <property type="entry name" value="ASP_PROTEASE"/>
    <property type="match status" value="1"/>
</dbReference>
<proteinExistence type="inferred from homology"/>